<dbReference type="SMART" id="SM00065">
    <property type="entry name" value="GAF"/>
    <property type="match status" value="2"/>
</dbReference>
<dbReference type="PANTHER" id="PTHR43304:SF1">
    <property type="entry name" value="PAC DOMAIN-CONTAINING PROTEIN"/>
    <property type="match status" value="1"/>
</dbReference>
<evidence type="ECO:0000256" key="1">
    <source>
        <dbReference type="ARBA" id="ARBA00000085"/>
    </source>
</evidence>
<evidence type="ECO:0000256" key="6">
    <source>
        <dbReference type="PROSITE-ProRule" id="PRU00169"/>
    </source>
</evidence>
<dbReference type="Gene3D" id="3.30.565.10">
    <property type="entry name" value="Histidine kinase-like ATPase, C-terminal domain"/>
    <property type="match status" value="1"/>
</dbReference>
<dbReference type="PANTHER" id="PTHR43304">
    <property type="entry name" value="PHYTOCHROME-LIKE PROTEIN CPH1"/>
    <property type="match status" value="1"/>
</dbReference>
<dbReference type="InterPro" id="IPR013767">
    <property type="entry name" value="PAS_fold"/>
</dbReference>
<dbReference type="EC" id="2.7.13.3" evidence="2"/>
<dbReference type="InterPro" id="IPR000014">
    <property type="entry name" value="PAS"/>
</dbReference>
<dbReference type="InterPro" id="IPR005467">
    <property type="entry name" value="His_kinase_dom"/>
</dbReference>
<dbReference type="Pfam" id="PF08447">
    <property type="entry name" value="PAS_3"/>
    <property type="match status" value="3"/>
</dbReference>
<dbReference type="PRINTS" id="PR00344">
    <property type="entry name" value="BCTRLSENSOR"/>
</dbReference>
<feature type="domain" description="Response regulatory" evidence="8">
    <location>
        <begin position="1252"/>
        <end position="1365"/>
    </location>
</feature>
<keyword evidence="12" id="KW-1185">Reference proteome</keyword>
<evidence type="ECO:0000313" key="12">
    <source>
        <dbReference type="Proteomes" id="UP000321750"/>
    </source>
</evidence>
<dbReference type="InterPro" id="IPR036097">
    <property type="entry name" value="HisK_dim/P_sf"/>
</dbReference>
<dbReference type="Pfam" id="PF01590">
    <property type="entry name" value="GAF"/>
    <property type="match status" value="2"/>
</dbReference>
<evidence type="ECO:0000259" key="8">
    <source>
        <dbReference type="PROSITE" id="PS50110"/>
    </source>
</evidence>
<dbReference type="SMART" id="SM00388">
    <property type="entry name" value="HisKA"/>
    <property type="match status" value="1"/>
</dbReference>
<dbReference type="Gene3D" id="2.10.70.100">
    <property type="match status" value="1"/>
</dbReference>
<dbReference type="SUPFAM" id="SSF55785">
    <property type="entry name" value="PYP-like sensor domain (PAS domain)"/>
    <property type="match status" value="5"/>
</dbReference>
<name>A0A512JF09_9HYPH</name>
<feature type="domain" description="Histidine kinase" evidence="7">
    <location>
        <begin position="1008"/>
        <end position="1229"/>
    </location>
</feature>
<accession>A0A512JF09</accession>
<evidence type="ECO:0000259" key="7">
    <source>
        <dbReference type="PROSITE" id="PS50109"/>
    </source>
</evidence>
<dbReference type="PROSITE" id="PS50112">
    <property type="entry name" value="PAS"/>
    <property type="match status" value="3"/>
</dbReference>
<evidence type="ECO:0000259" key="10">
    <source>
        <dbReference type="PROSITE" id="PS50113"/>
    </source>
</evidence>
<dbReference type="InterPro" id="IPR001789">
    <property type="entry name" value="Sig_transdc_resp-reg_receiver"/>
</dbReference>
<dbReference type="PROSITE" id="PS50110">
    <property type="entry name" value="RESPONSE_REGULATORY"/>
    <property type="match status" value="1"/>
</dbReference>
<dbReference type="SUPFAM" id="SSF55781">
    <property type="entry name" value="GAF domain-like"/>
    <property type="match status" value="2"/>
</dbReference>
<feature type="domain" description="PAC" evidence="10">
    <location>
        <begin position="549"/>
        <end position="601"/>
    </location>
</feature>
<evidence type="ECO:0000256" key="4">
    <source>
        <dbReference type="ARBA" id="ARBA00022679"/>
    </source>
</evidence>
<keyword evidence="3 6" id="KW-0597">Phosphoprotein</keyword>
<sequence length="1374" mass="152233">MATDPTREAQRLAALRSYDILDTPPEAEFDDMAQMAAQACGTAMAHINFIDADRQWIKAAVGHDEREMPLRYGFCIDTMEKRDLLILPDIAKEPGLGDNPLVAGPPHLRFYAGVPLTSPDGWIIGTLCVIDQVPHELDAQQIFILRALARTIMAQLEMRRSDKALRRSEARLRLALSAADQGDWELDLQTMELQASETCQGHFGQPPDQSFGYADLLASAHPDDCERMRSEVARAIAELADYDIEYRCIRPDGSERWIHLHGRPSFAEDGRPLNLVGISSDVTARRRTETALRASETRLSASEARHAFLLDLADRIRALTDPRAIMQVAVAAIGRHLNVSRTGYGRVQPDGRTIVSEVGYAHGVEPADDPPDIEAFGSLAIGRLRSGETVTASDILADYASVASSDPLIWQALAVRAFIAVPLVRDGDLIAVLYAADNEVRTWSGDDVTLVEDVAARTWDAVERAGAEAAMRDSAIRHRQILDSAIDYAIMAMNGDGVITEWNEGARRILGWDEAEMIGETTERFFTPEDRAKGLVEAEMRSAAGSGVGTDERWHLRKGGQRFWASGEMTPIRDETGRTIGFVKVLRDRTADELAREALDEVRQRQEIALDTSRVGFFDWNVERGVIEGDRRFAAFFGLDSSLVTTGLPLENFLDRIHPEDRASVTQDIDAAFSTLRDYAKEYRVGGDGNYRWLMERGRCYASAHGRPLRYAGTVIDVTEQKTTQLRLHESEERYRSLFESIDAGFCIIEMIFDDDGTPSDYRFLEVNPAFERHTGLTDAVGRRVREFAPAHEQHWFDTYGRVALTGESHRFENVAEALDGRWYDVYAFRSGDPDSRRVAVLFNDVSQRRRLELQLRRLNETLETQVAERTAERDRVWRNARDLLAVLDRSGIFRAVNPAWEATLGFRSDEILGKSFLDFLAPEDVERSRDAHAAATNESLSNFENRYRHVDGSFRTIAWQTSVEGDLVYAYGRDVTTERERQEQLAHAQEALRQSQKMEAVGQLTGGVAHDFNNLLTIIRSSVDFLRRPDLPDDRRKRYMDAVSDTVDRAAKLTGQLLAFARRQALKPEVFDVGARLGSVADMLDTVTGARIKVVTQLSSGPCFVRADLSQFETALVNMAVNARDAMDGEGTLTLRLDCSVAMPALRGHVGARGPFAAVSLHDTGSGISAQTLGRIFEPFFTTKEVGRGTGLGLSQVFGFAKQSGGDVAVASEPGQGTTFTLYLPEIEAPEENEPVRGDVADPAADGTGQRVLVVEDNIEVGQFATQILQDLGYDTVWAANAEEALDMLGTDGAGVDVVFSDVVMPGMGGLALAEELRRRLPNLPVVLASGYSHVLAQEGAHGFELLHKPYSAEQLSRILRRVSARGRRVNVG</sequence>
<dbReference type="Pfam" id="PF00512">
    <property type="entry name" value="HisKA"/>
    <property type="match status" value="1"/>
</dbReference>
<dbReference type="SMART" id="SM00086">
    <property type="entry name" value="PAC"/>
    <property type="match status" value="4"/>
</dbReference>
<comment type="catalytic activity">
    <reaction evidence="1">
        <text>ATP + protein L-histidine = ADP + protein N-phospho-L-histidine.</text>
        <dbReference type="EC" id="2.7.13.3"/>
    </reaction>
</comment>
<dbReference type="SMART" id="SM00387">
    <property type="entry name" value="HATPase_c"/>
    <property type="match status" value="1"/>
</dbReference>
<dbReference type="Proteomes" id="UP000321750">
    <property type="component" value="Unassembled WGS sequence"/>
</dbReference>
<dbReference type="InterPro" id="IPR000700">
    <property type="entry name" value="PAS-assoc_C"/>
</dbReference>
<dbReference type="SUPFAM" id="SSF47384">
    <property type="entry name" value="Homodimeric domain of signal transducing histidine kinase"/>
    <property type="match status" value="1"/>
</dbReference>
<dbReference type="InterPro" id="IPR001610">
    <property type="entry name" value="PAC"/>
</dbReference>
<dbReference type="GO" id="GO:0000155">
    <property type="term" value="F:phosphorelay sensor kinase activity"/>
    <property type="evidence" value="ECO:0007669"/>
    <property type="project" value="InterPro"/>
</dbReference>
<dbReference type="CDD" id="cd00082">
    <property type="entry name" value="HisKA"/>
    <property type="match status" value="1"/>
</dbReference>
<proteinExistence type="predicted"/>
<dbReference type="PROSITE" id="PS50113">
    <property type="entry name" value="PAC"/>
    <property type="match status" value="3"/>
</dbReference>
<reference evidence="11 12" key="1">
    <citation type="submission" date="2019-07" db="EMBL/GenBank/DDBJ databases">
        <title>Whole genome shotgun sequence of Methylobacterium gnaphalii NBRC 107716.</title>
        <authorList>
            <person name="Hosoyama A."/>
            <person name="Uohara A."/>
            <person name="Ohji S."/>
            <person name="Ichikawa N."/>
        </authorList>
    </citation>
    <scope>NUCLEOTIDE SEQUENCE [LARGE SCALE GENOMIC DNA]</scope>
    <source>
        <strain evidence="11 12">NBRC 107716</strain>
    </source>
</reference>
<dbReference type="SMART" id="SM00091">
    <property type="entry name" value="PAS"/>
    <property type="match status" value="5"/>
</dbReference>
<dbReference type="NCBIfam" id="TIGR00229">
    <property type="entry name" value="sensory_box"/>
    <property type="match status" value="5"/>
</dbReference>
<dbReference type="Pfam" id="PF02518">
    <property type="entry name" value="HATPase_c"/>
    <property type="match status" value="1"/>
</dbReference>
<evidence type="ECO:0000256" key="5">
    <source>
        <dbReference type="ARBA" id="ARBA00022777"/>
    </source>
</evidence>
<dbReference type="Pfam" id="PF00072">
    <property type="entry name" value="Response_reg"/>
    <property type="match status" value="1"/>
</dbReference>
<gene>
    <name evidence="11" type="ORF">MGN01_03760</name>
</gene>
<dbReference type="Pfam" id="PF13188">
    <property type="entry name" value="PAS_8"/>
    <property type="match status" value="1"/>
</dbReference>
<evidence type="ECO:0000256" key="3">
    <source>
        <dbReference type="ARBA" id="ARBA00022553"/>
    </source>
</evidence>
<dbReference type="SUPFAM" id="SSF52172">
    <property type="entry name" value="CheY-like"/>
    <property type="match status" value="1"/>
</dbReference>
<feature type="domain" description="PAC" evidence="10">
    <location>
        <begin position="242"/>
        <end position="294"/>
    </location>
</feature>
<dbReference type="Pfam" id="PF00989">
    <property type="entry name" value="PAS"/>
    <property type="match status" value="1"/>
</dbReference>
<dbReference type="OrthoDB" id="9796100at2"/>
<dbReference type="InterPro" id="IPR013655">
    <property type="entry name" value="PAS_fold_3"/>
</dbReference>
<dbReference type="SUPFAM" id="SSF55874">
    <property type="entry name" value="ATPase domain of HSP90 chaperone/DNA topoisomerase II/histidine kinase"/>
    <property type="match status" value="1"/>
</dbReference>
<feature type="domain" description="PAS" evidence="9">
    <location>
        <begin position="870"/>
        <end position="940"/>
    </location>
</feature>
<dbReference type="PROSITE" id="PS50109">
    <property type="entry name" value="HIS_KIN"/>
    <property type="match status" value="1"/>
</dbReference>
<feature type="domain" description="PAS" evidence="9">
    <location>
        <begin position="168"/>
        <end position="239"/>
    </location>
</feature>
<dbReference type="InterPro" id="IPR003594">
    <property type="entry name" value="HATPase_dom"/>
</dbReference>
<dbReference type="Gene3D" id="3.30.450.20">
    <property type="entry name" value="PAS domain"/>
    <property type="match status" value="5"/>
</dbReference>
<comment type="caution">
    <text evidence="11">The sequence shown here is derived from an EMBL/GenBank/DDBJ whole genome shotgun (WGS) entry which is preliminary data.</text>
</comment>
<dbReference type="Gene3D" id="3.30.450.40">
    <property type="match status" value="2"/>
</dbReference>
<dbReference type="Gene3D" id="1.10.287.130">
    <property type="match status" value="1"/>
</dbReference>
<keyword evidence="5" id="KW-0418">Kinase</keyword>
<dbReference type="InterPro" id="IPR004358">
    <property type="entry name" value="Sig_transdc_His_kin-like_C"/>
</dbReference>
<dbReference type="InterPro" id="IPR036890">
    <property type="entry name" value="HATPase_C_sf"/>
</dbReference>
<evidence type="ECO:0000256" key="2">
    <source>
        <dbReference type="ARBA" id="ARBA00012438"/>
    </source>
</evidence>
<dbReference type="InterPro" id="IPR003018">
    <property type="entry name" value="GAF"/>
</dbReference>
<evidence type="ECO:0000259" key="9">
    <source>
        <dbReference type="PROSITE" id="PS50112"/>
    </source>
</evidence>
<dbReference type="InterPro" id="IPR052162">
    <property type="entry name" value="Sensor_kinase/Photoreceptor"/>
</dbReference>
<dbReference type="CDD" id="cd00130">
    <property type="entry name" value="PAS"/>
    <property type="match status" value="4"/>
</dbReference>
<dbReference type="EMBL" id="BJZV01000001">
    <property type="protein sequence ID" value="GEP08531.1"/>
    <property type="molecule type" value="Genomic_DNA"/>
</dbReference>
<dbReference type="InterPro" id="IPR003661">
    <property type="entry name" value="HisK_dim/P_dom"/>
</dbReference>
<dbReference type="InterPro" id="IPR011006">
    <property type="entry name" value="CheY-like_superfamily"/>
</dbReference>
<dbReference type="InterPro" id="IPR035965">
    <property type="entry name" value="PAS-like_dom_sf"/>
</dbReference>
<protein>
    <recommendedName>
        <fullName evidence="2">histidine kinase</fullName>
        <ecNumber evidence="2">2.7.13.3</ecNumber>
    </recommendedName>
</protein>
<dbReference type="Gene3D" id="3.40.50.2300">
    <property type="match status" value="1"/>
</dbReference>
<dbReference type="GO" id="GO:0006355">
    <property type="term" value="P:regulation of DNA-templated transcription"/>
    <property type="evidence" value="ECO:0007669"/>
    <property type="project" value="InterPro"/>
</dbReference>
<organism evidence="11 12">
    <name type="scientific">Methylobacterium gnaphalii</name>
    <dbReference type="NCBI Taxonomy" id="1010610"/>
    <lineage>
        <taxon>Bacteria</taxon>
        <taxon>Pseudomonadati</taxon>
        <taxon>Pseudomonadota</taxon>
        <taxon>Alphaproteobacteria</taxon>
        <taxon>Hyphomicrobiales</taxon>
        <taxon>Methylobacteriaceae</taxon>
        <taxon>Methylobacterium</taxon>
    </lineage>
</organism>
<feature type="modified residue" description="4-aspartylphosphate" evidence="6">
    <location>
        <position position="1303"/>
    </location>
</feature>
<feature type="domain" description="PAC" evidence="10">
    <location>
        <begin position="677"/>
        <end position="730"/>
    </location>
</feature>
<dbReference type="InterPro" id="IPR029016">
    <property type="entry name" value="GAF-like_dom_sf"/>
</dbReference>
<dbReference type="RefSeq" id="WP_147044855.1">
    <property type="nucleotide sequence ID" value="NZ_BSPH01000045.1"/>
</dbReference>
<feature type="domain" description="PAS" evidence="9">
    <location>
        <begin position="474"/>
        <end position="531"/>
    </location>
</feature>
<dbReference type="SMART" id="SM00448">
    <property type="entry name" value="REC"/>
    <property type="match status" value="1"/>
</dbReference>
<evidence type="ECO:0000313" key="11">
    <source>
        <dbReference type="EMBL" id="GEP08531.1"/>
    </source>
</evidence>
<keyword evidence="4" id="KW-0808">Transferase</keyword>